<gene>
    <name evidence="6" type="ORF">CE91St30_23620</name>
</gene>
<dbReference type="CDD" id="cd05466">
    <property type="entry name" value="PBP2_LTTR_substrate"/>
    <property type="match status" value="1"/>
</dbReference>
<feature type="domain" description="HTH lysR-type" evidence="5">
    <location>
        <begin position="1"/>
        <end position="58"/>
    </location>
</feature>
<dbReference type="Proteomes" id="UP001320544">
    <property type="component" value="Chromosome"/>
</dbReference>
<evidence type="ECO:0000313" key="7">
    <source>
        <dbReference type="Proteomes" id="UP001320544"/>
    </source>
</evidence>
<evidence type="ECO:0000256" key="3">
    <source>
        <dbReference type="ARBA" id="ARBA00023125"/>
    </source>
</evidence>
<evidence type="ECO:0000256" key="1">
    <source>
        <dbReference type="ARBA" id="ARBA00009437"/>
    </source>
</evidence>
<organism evidence="6 7">
    <name type="scientific">Raoultibacter timonensis</name>
    <dbReference type="NCBI Taxonomy" id="1907662"/>
    <lineage>
        <taxon>Bacteria</taxon>
        <taxon>Bacillati</taxon>
        <taxon>Actinomycetota</taxon>
        <taxon>Coriobacteriia</taxon>
        <taxon>Eggerthellales</taxon>
        <taxon>Eggerthellaceae</taxon>
        <taxon>Raoultibacter</taxon>
    </lineage>
</organism>
<proteinExistence type="inferred from homology"/>
<evidence type="ECO:0000256" key="4">
    <source>
        <dbReference type="ARBA" id="ARBA00023163"/>
    </source>
</evidence>
<dbReference type="PRINTS" id="PR00039">
    <property type="entry name" value="HTHLYSR"/>
</dbReference>
<dbReference type="InterPro" id="IPR036390">
    <property type="entry name" value="WH_DNA-bd_sf"/>
</dbReference>
<protein>
    <recommendedName>
        <fullName evidence="5">HTH lysR-type domain-containing protein</fullName>
    </recommendedName>
</protein>
<dbReference type="EMBL" id="AP025564">
    <property type="protein sequence ID" value="BDE97029.1"/>
    <property type="molecule type" value="Genomic_DNA"/>
</dbReference>
<dbReference type="RefSeq" id="WP_244386164.1">
    <property type="nucleotide sequence ID" value="NZ_AP025564.1"/>
</dbReference>
<dbReference type="InterPro" id="IPR005119">
    <property type="entry name" value="LysR_subst-bd"/>
</dbReference>
<sequence>MRIDQLRSFVVLSDERNFTKAAERLYMTQPNLTKHMKALEGELGCKLVTRDPRSVGLTAAGAAFLPFARKTVRAMDDGVAAMREAQRHEGQSLRIGGSFLSYNMIAPQLAADFAETRPELRIEFSEVRMERAIVDIRKGELAGAFLGSVDLNDFSEPLRHIPIEVMGEKALVGCSHPWASREWISKDDLEGSTLLYAGRLPSPRISPVMKDLEDFGISASINLVDLEGSMFRMVELGQGAACVPNHWTAEGYSVIEVPYISDKRINCSFVWNSQHMSHPLKEFIDYLHAKNLNEKNPAQ</sequence>
<accession>A0ABM7WKY5</accession>
<dbReference type="Gene3D" id="3.40.190.10">
    <property type="entry name" value="Periplasmic binding protein-like II"/>
    <property type="match status" value="2"/>
</dbReference>
<keyword evidence="2" id="KW-0805">Transcription regulation</keyword>
<keyword evidence="4" id="KW-0804">Transcription</keyword>
<keyword evidence="7" id="KW-1185">Reference proteome</keyword>
<reference evidence="6 7" key="1">
    <citation type="submission" date="2022-01" db="EMBL/GenBank/DDBJ databases">
        <title>Novel bile acid biosynthetic pathways are enriched in the microbiome of centenarians.</title>
        <authorList>
            <person name="Sato Y."/>
            <person name="Atarashi K."/>
            <person name="Plichta R.D."/>
            <person name="Arai Y."/>
            <person name="Sasajima S."/>
            <person name="Kearney M.S."/>
            <person name="Suda W."/>
            <person name="Takeshita K."/>
            <person name="Sasaki T."/>
            <person name="Okamoto S."/>
            <person name="Skelly N.A."/>
            <person name="Okamura Y."/>
            <person name="Vlamakis H."/>
            <person name="Li Y."/>
            <person name="Tanoue T."/>
            <person name="Takei H."/>
            <person name="Nittono H."/>
            <person name="Narushima S."/>
            <person name="Irie J."/>
            <person name="Itoh H."/>
            <person name="Moriya K."/>
            <person name="Sugiura Y."/>
            <person name="Suematsu M."/>
            <person name="Moritoki N."/>
            <person name="Shibata S."/>
            <person name="Littman R.D."/>
            <person name="Fischbach A.M."/>
            <person name="Uwamino Y."/>
            <person name="Inoue T."/>
            <person name="Honda A."/>
            <person name="Hattori M."/>
            <person name="Murai T."/>
            <person name="Xavier J.R."/>
            <person name="Hirose N."/>
            <person name="Honda K."/>
        </authorList>
    </citation>
    <scope>NUCLEOTIDE SEQUENCE [LARGE SCALE GENOMIC DNA]</scope>
    <source>
        <strain evidence="6 7">CE91-St30</strain>
    </source>
</reference>
<dbReference type="PANTHER" id="PTHR30346">
    <property type="entry name" value="TRANSCRIPTIONAL DUAL REGULATOR HCAR-RELATED"/>
    <property type="match status" value="1"/>
</dbReference>
<keyword evidence="3" id="KW-0238">DNA-binding</keyword>
<dbReference type="PANTHER" id="PTHR30346:SF0">
    <property type="entry name" value="HCA OPERON TRANSCRIPTIONAL ACTIVATOR HCAR"/>
    <property type="match status" value="1"/>
</dbReference>
<evidence type="ECO:0000259" key="5">
    <source>
        <dbReference type="PROSITE" id="PS50931"/>
    </source>
</evidence>
<evidence type="ECO:0000313" key="6">
    <source>
        <dbReference type="EMBL" id="BDE97029.1"/>
    </source>
</evidence>
<dbReference type="Pfam" id="PF00126">
    <property type="entry name" value="HTH_1"/>
    <property type="match status" value="1"/>
</dbReference>
<comment type="similarity">
    <text evidence="1">Belongs to the LysR transcriptional regulatory family.</text>
</comment>
<name>A0ABM7WKY5_9ACTN</name>
<dbReference type="InterPro" id="IPR036388">
    <property type="entry name" value="WH-like_DNA-bd_sf"/>
</dbReference>
<dbReference type="SUPFAM" id="SSF46785">
    <property type="entry name" value="Winged helix' DNA-binding domain"/>
    <property type="match status" value="1"/>
</dbReference>
<dbReference type="Gene3D" id="1.10.10.10">
    <property type="entry name" value="Winged helix-like DNA-binding domain superfamily/Winged helix DNA-binding domain"/>
    <property type="match status" value="1"/>
</dbReference>
<dbReference type="Pfam" id="PF03466">
    <property type="entry name" value="LysR_substrate"/>
    <property type="match status" value="1"/>
</dbReference>
<dbReference type="InterPro" id="IPR000847">
    <property type="entry name" value="LysR_HTH_N"/>
</dbReference>
<evidence type="ECO:0000256" key="2">
    <source>
        <dbReference type="ARBA" id="ARBA00023015"/>
    </source>
</evidence>
<dbReference type="SUPFAM" id="SSF53850">
    <property type="entry name" value="Periplasmic binding protein-like II"/>
    <property type="match status" value="1"/>
</dbReference>
<dbReference type="PROSITE" id="PS50931">
    <property type="entry name" value="HTH_LYSR"/>
    <property type="match status" value="1"/>
</dbReference>